<organism evidence="10 11">
    <name type="scientific">Thiohalorhabdus denitrificans</name>
    <dbReference type="NCBI Taxonomy" id="381306"/>
    <lineage>
        <taxon>Bacteria</taxon>
        <taxon>Pseudomonadati</taxon>
        <taxon>Pseudomonadota</taxon>
        <taxon>Gammaproteobacteria</taxon>
        <taxon>Thiohalorhabdales</taxon>
        <taxon>Thiohalorhabdaceae</taxon>
        <taxon>Thiohalorhabdus</taxon>
    </lineage>
</organism>
<protein>
    <submittedName>
        <fullName evidence="10">MFS transporter, PPP family, 3-phenylpropionic acid transporter</fullName>
    </submittedName>
</protein>
<keyword evidence="2" id="KW-0813">Transport</keyword>
<keyword evidence="4" id="KW-0997">Cell inner membrane</keyword>
<dbReference type="Pfam" id="PF12832">
    <property type="entry name" value="MFS_1_like"/>
    <property type="match status" value="1"/>
</dbReference>
<keyword evidence="11" id="KW-1185">Reference proteome</keyword>
<evidence type="ECO:0000256" key="2">
    <source>
        <dbReference type="ARBA" id="ARBA00022448"/>
    </source>
</evidence>
<evidence type="ECO:0000256" key="8">
    <source>
        <dbReference type="SAM" id="Phobius"/>
    </source>
</evidence>
<comment type="subcellular location">
    <subcellularLocation>
        <location evidence="1">Cell inner membrane</location>
        <topology evidence="1">Multi-pass membrane protein</topology>
    </subcellularLocation>
</comment>
<keyword evidence="7 8" id="KW-0472">Membrane</keyword>
<feature type="transmembrane region" description="Helical" evidence="8">
    <location>
        <begin position="368"/>
        <end position="391"/>
    </location>
</feature>
<dbReference type="InterPro" id="IPR036259">
    <property type="entry name" value="MFS_trans_sf"/>
</dbReference>
<dbReference type="RefSeq" id="WP_054966294.1">
    <property type="nucleotide sequence ID" value="NZ_FMUN01000001.1"/>
</dbReference>
<dbReference type="InterPro" id="IPR020846">
    <property type="entry name" value="MFS_dom"/>
</dbReference>
<dbReference type="GO" id="GO:0005886">
    <property type="term" value="C:plasma membrane"/>
    <property type="evidence" value="ECO:0007669"/>
    <property type="project" value="UniProtKB-SubCell"/>
</dbReference>
<dbReference type="PROSITE" id="PS50850">
    <property type="entry name" value="MFS"/>
    <property type="match status" value="1"/>
</dbReference>
<feature type="transmembrane region" description="Helical" evidence="8">
    <location>
        <begin position="169"/>
        <end position="189"/>
    </location>
</feature>
<feature type="transmembrane region" description="Helical" evidence="8">
    <location>
        <begin position="338"/>
        <end position="356"/>
    </location>
</feature>
<dbReference type="PIRSF" id="PIRSF004925">
    <property type="entry name" value="HcaT"/>
    <property type="match status" value="1"/>
</dbReference>
<keyword evidence="6 8" id="KW-1133">Transmembrane helix</keyword>
<evidence type="ECO:0000313" key="10">
    <source>
        <dbReference type="EMBL" id="SCX82199.1"/>
    </source>
</evidence>
<sequence>MEADSGTAEGNGLSRDLAFRFGGFYFVYFATLGAILPYWSLYLESLGMVAFQIGVLVGAIQITKIFAPNVWGPLADRTGRRLTVARFTALGTLLAFLPLYGLDTFWAMLPVVALFAFFHAGPLPLVEGAVWDVVRSRGIHYGRLRLWGSLGFILTAVALGPLLDSLGYVRLLDFMNALLLGILAFTFLVPEPGVAAGNGAGGGSLLETLRRRRVWGFFATTFLMQASHGAYYGFFSIFMSAHGYSGLAIGLLWGLGVLAEVVVFLYTDQLVRRFGVRFILAASLVLAALRWMVIGSTTALGWLLAAQVLHAATFATFHAAAAHHTHELFPGSQRSSGFALYSSLAFGFGGGVGSLLSGTLWDWIGGGATFWVAGGLAALGVAVMGLTRVAAPTRSSV</sequence>
<proteinExistence type="predicted"/>
<reference evidence="11" key="1">
    <citation type="submission" date="2016-10" db="EMBL/GenBank/DDBJ databases">
        <authorList>
            <person name="Varghese N."/>
        </authorList>
    </citation>
    <scope>NUCLEOTIDE SEQUENCE [LARGE SCALE GENOMIC DNA]</scope>
    <source>
        <strain evidence="11">HL 19</strain>
    </source>
</reference>
<dbReference type="EMBL" id="FMUN01000001">
    <property type="protein sequence ID" value="SCX82199.1"/>
    <property type="molecule type" value="Genomic_DNA"/>
</dbReference>
<evidence type="ECO:0000256" key="1">
    <source>
        <dbReference type="ARBA" id="ARBA00004429"/>
    </source>
</evidence>
<dbReference type="PANTHER" id="PTHR23522">
    <property type="entry name" value="BLL5896 PROTEIN"/>
    <property type="match status" value="1"/>
</dbReference>
<evidence type="ECO:0000313" key="11">
    <source>
        <dbReference type="Proteomes" id="UP000183104"/>
    </source>
</evidence>
<dbReference type="SUPFAM" id="SSF103473">
    <property type="entry name" value="MFS general substrate transporter"/>
    <property type="match status" value="1"/>
</dbReference>
<feature type="transmembrane region" description="Helical" evidence="8">
    <location>
        <begin position="274"/>
        <end position="293"/>
    </location>
</feature>
<dbReference type="STRING" id="381306.AN478_09145"/>
<feature type="domain" description="Major facilitator superfamily (MFS) profile" evidence="9">
    <location>
        <begin position="153"/>
        <end position="397"/>
    </location>
</feature>
<evidence type="ECO:0000259" key="9">
    <source>
        <dbReference type="PROSITE" id="PS50850"/>
    </source>
</evidence>
<evidence type="ECO:0000256" key="4">
    <source>
        <dbReference type="ARBA" id="ARBA00022519"/>
    </source>
</evidence>
<accession>A0A1G5AWC9</accession>
<feature type="transmembrane region" description="Helical" evidence="8">
    <location>
        <begin position="146"/>
        <end position="163"/>
    </location>
</feature>
<dbReference type="GO" id="GO:0015528">
    <property type="term" value="F:lactose:proton symporter activity"/>
    <property type="evidence" value="ECO:0007669"/>
    <property type="project" value="TreeGrafter"/>
</dbReference>
<keyword evidence="5 8" id="KW-0812">Transmembrane</keyword>
<evidence type="ECO:0000256" key="7">
    <source>
        <dbReference type="ARBA" id="ARBA00023136"/>
    </source>
</evidence>
<feature type="transmembrane region" description="Helical" evidence="8">
    <location>
        <begin position="21"/>
        <end position="39"/>
    </location>
</feature>
<gene>
    <name evidence="10" type="ORF">SAMN05661077_0574</name>
</gene>
<dbReference type="InterPro" id="IPR024989">
    <property type="entry name" value="MFS_assoc_dom"/>
</dbReference>
<evidence type="ECO:0000256" key="6">
    <source>
        <dbReference type="ARBA" id="ARBA00022989"/>
    </source>
</evidence>
<dbReference type="Proteomes" id="UP000183104">
    <property type="component" value="Unassembled WGS sequence"/>
</dbReference>
<dbReference type="AlphaFoldDB" id="A0A1G5AWC9"/>
<dbReference type="Gene3D" id="1.20.1250.20">
    <property type="entry name" value="MFS general substrate transporter like domains"/>
    <property type="match status" value="2"/>
</dbReference>
<evidence type="ECO:0000256" key="5">
    <source>
        <dbReference type="ARBA" id="ARBA00022692"/>
    </source>
</evidence>
<evidence type="ECO:0000256" key="3">
    <source>
        <dbReference type="ARBA" id="ARBA00022475"/>
    </source>
</evidence>
<dbReference type="NCBIfam" id="NF037955">
    <property type="entry name" value="mfs"/>
    <property type="match status" value="1"/>
</dbReference>
<name>A0A1G5AWC9_9GAMM</name>
<dbReference type="PANTHER" id="PTHR23522:SF10">
    <property type="entry name" value="3-PHENYLPROPIONIC ACID TRANSPORTER-RELATED"/>
    <property type="match status" value="1"/>
</dbReference>
<feature type="transmembrane region" description="Helical" evidence="8">
    <location>
        <begin position="246"/>
        <end position="267"/>
    </location>
</feature>
<feature type="transmembrane region" description="Helical" evidence="8">
    <location>
        <begin position="84"/>
        <end position="102"/>
    </location>
</feature>
<feature type="transmembrane region" description="Helical" evidence="8">
    <location>
        <begin position="299"/>
        <end position="317"/>
    </location>
</feature>
<feature type="transmembrane region" description="Helical" evidence="8">
    <location>
        <begin position="214"/>
        <end position="234"/>
    </location>
</feature>
<dbReference type="InterPro" id="IPR026032">
    <property type="entry name" value="HcaT-like"/>
</dbReference>
<dbReference type="GO" id="GO:0030395">
    <property type="term" value="F:lactose binding"/>
    <property type="evidence" value="ECO:0007669"/>
    <property type="project" value="TreeGrafter"/>
</dbReference>
<feature type="transmembrane region" description="Helical" evidence="8">
    <location>
        <begin position="108"/>
        <end position="134"/>
    </location>
</feature>
<keyword evidence="3" id="KW-1003">Cell membrane</keyword>